<dbReference type="Proteomes" id="UP000712600">
    <property type="component" value="Unassembled WGS sequence"/>
</dbReference>
<evidence type="ECO:0000256" key="1">
    <source>
        <dbReference type="SAM" id="Coils"/>
    </source>
</evidence>
<feature type="compositionally biased region" description="Polar residues" evidence="2">
    <location>
        <begin position="683"/>
        <end position="694"/>
    </location>
</feature>
<feature type="compositionally biased region" description="Basic residues" evidence="2">
    <location>
        <begin position="349"/>
        <end position="358"/>
    </location>
</feature>
<feature type="compositionally biased region" description="Basic and acidic residues" evidence="2">
    <location>
        <begin position="411"/>
        <end position="435"/>
    </location>
</feature>
<reference evidence="3" key="1">
    <citation type="submission" date="2019-12" db="EMBL/GenBank/DDBJ databases">
        <title>Genome sequencing and annotation of Brassica cretica.</title>
        <authorList>
            <person name="Studholme D.J."/>
            <person name="Sarris P."/>
        </authorList>
    </citation>
    <scope>NUCLEOTIDE SEQUENCE</scope>
    <source>
        <strain evidence="3">PFS-109/04</strain>
        <tissue evidence="3">Leaf</tissue>
    </source>
</reference>
<feature type="coiled-coil region" evidence="1">
    <location>
        <begin position="508"/>
        <end position="588"/>
    </location>
</feature>
<feature type="region of interest" description="Disordered" evidence="2">
    <location>
        <begin position="846"/>
        <end position="986"/>
    </location>
</feature>
<feature type="region of interest" description="Disordered" evidence="2">
    <location>
        <begin position="335"/>
        <end position="457"/>
    </location>
</feature>
<feature type="region of interest" description="Disordered" evidence="2">
    <location>
        <begin position="72"/>
        <end position="212"/>
    </location>
</feature>
<feature type="compositionally biased region" description="Basic and acidic residues" evidence="2">
    <location>
        <begin position="376"/>
        <end position="387"/>
    </location>
</feature>
<feature type="compositionally biased region" description="Acidic residues" evidence="2">
    <location>
        <begin position="362"/>
        <end position="371"/>
    </location>
</feature>
<feature type="coiled-coil region" evidence="1">
    <location>
        <begin position="264"/>
        <end position="291"/>
    </location>
</feature>
<name>A0A8S9RQK0_BRACR</name>
<feature type="region of interest" description="Disordered" evidence="2">
    <location>
        <begin position="652"/>
        <end position="741"/>
    </location>
</feature>
<organism evidence="3 4">
    <name type="scientific">Brassica cretica</name>
    <name type="common">Mustard</name>
    <dbReference type="NCBI Taxonomy" id="69181"/>
    <lineage>
        <taxon>Eukaryota</taxon>
        <taxon>Viridiplantae</taxon>
        <taxon>Streptophyta</taxon>
        <taxon>Embryophyta</taxon>
        <taxon>Tracheophyta</taxon>
        <taxon>Spermatophyta</taxon>
        <taxon>Magnoliopsida</taxon>
        <taxon>eudicotyledons</taxon>
        <taxon>Gunneridae</taxon>
        <taxon>Pentapetalae</taxon>
        <taxon>rosids</taxon>
        <taxon>malvids</taxon>
        <taxon>Brassicales</taxon>
        <taxon>Brassicaceae</taxon>
        <taxon>Brassiceae</taxon>
        <taxon>Brassica</taxon>
    </lineage>
</organism>
<gene>
    <name evidence="3" type="ORF">F2Q69_00058974</name>
</gene>
<dbReference type="EMBL" id="QGKX02000095">
    <property type="protein sequence ID" value="KAF3575233.1"/>
    <property type="molecule type" value="Genomic_DNA"/>
</dbReference>
<comment type="caution">
    <text evidence="3">The sequence shown here is derived from an EMBL/GenBank/DDBJ whole genome shotgun (WGS) entry which is preliminary data.</text>
</comment>
<sequence length="986" mass="106636">METGKDNYPVGLLGGSGPYPTMFWICDPAHLFATDRCVLHFFESSKFIGLGEAMVFFDSGMFTGNSRRNFDCEPSVGGGPRSSGFRAPRGEPRSVEAQSDEPSKKKTKKKKRKKYIKEQAEPDEVAEGQEILVHDGSGRDATACAEGGSNDSPGAPLERKKRKKKYVDRDVPVSTERDDSHVSEERGDAGVRRPTSPRVAAPTIGSSGSDLRKSGIKFPDHVEFKYDADTPLSYASVECAELIRQMRSGPRDIPASDGSMNFAIEKYNTALKDTLAQLGKAEKLARDLEEGLEVRSATVGDGKKRRFSIFTRAEQKKINVARKMTTLPDLSKLLGSRLGEAQSDEPSKKKTKKKKRKKYIEEQTEPDEVAEGQEILVHDGSGRDAAARAEGGSNDSPGAPLERKKRKKKYVDRDVPVSTDRDDSHASEERGEAGVRRPTSPRVAAPTIGSSGSALRKSGIKFPDHVEFKYDADTPLSYASVECAELIRQMRGGPRDIPASDGSMNFAIEKYNTALKDTLAQLGKAEKLARVRGEALTRKSCEFKKTIDLAVDKFKSSRERVKELEREKAVLEAEKATLEEEKRDVSLIHMREINRLKESRSFEVTHKQKCLEAFSPLLLDSPFINKHVLAGLDPYGSNAGLVDPGTAVILRTPSSSRGKQSGDRLDDPTPFVELDAGPAANELVTSKETSNNAPQLGGKVVTSTRGTQVGEGVLEISDSSSEDRSERDPVEKTTGSELDGAEKILGARSEPVETVEATLVDEQTEGISIDPPDSSADVPDGSVPPEKHFELEAKRLDVGEIPETDLSISPLLLDSPFINKHVLAGLDPYGSNAGLVDPGTAVILRTPSSSHGEQSGDRLDDPTPFVELDVGPAANELVASKETSNNAPQLGGKVVTSTRGTQVGEGVLEISDSSSEDRSERDPVEKTTGSELDGAEKSLGARSEPVETVEATLVDEQTEGISIDPPDSSADVPDRSVPPVANASED</sequence>
<feature type="compositionally biased region" description="Basic and acidic residues" evidence="2">
    <location>
        <begin position="721"/>
        <end position="731"/>
    </location>
</feature>
<evidence type="ECO:0000313" key="3">
    <source>
        <dbReference type="EMBL" id="KAF3575233.1"/>
    </source>
</evidence>
<evidence type="ECO:0000256" key="2">
    <source>
        <dbReference type="SAM" id="MobiDB-lite"/>
    </source>
</evidence>
<evidence type="ECO:0000313" key="4">
    <source>
        <dbReference type="Proteomes" id="UP000712600"/>
    </source>
</evidence>
<feature type="compositionally biased region" description="Basic and acidic residues" evidence="2">
    <location>
        <begin position="915"/>
        <end position="925"/>
    </location>
</feature>
<proteinExistence type="predicted"/>
<feature type="compositionally biased region" description="Basic residues" evidence="2">
    <location>
        <begin position="105"/>
        <end position="115"/>
    </location>
</feature>
<dbReference type="AlphaFoldDB" id="A0A8S9RQK0"/>
<protein>
    <submittedName>
        <fullName evidence="3">Uncharacterized protein</fullName>
    </submittedName>
</protein>
<accession>A0A8S9RQK0</accession>
<keyword evidence="1" id="KW-0175">Coiled coil</keyword>
<feature type="compositionally biased region" description="Basic and acidic residues" evidence="2">
    <location>
        <begin position="167"/>
        <end position="191"/>
    </location>
</feature>